<feature type="compositionally biased region" description="Low complexity" evidence="6">
    <location>
        <begin position="579"/>
        <end position="590"/>
    </location>
</feature>
<keyword evidence="2" id="KW-0479">Metal-binding</keyword>
<dbReference type="InterPro" id="IPR013083">
    <property type="entry name" value="Znf_RING/FYVE/PHD"/>
</dbReference>
<dbReference type="EMBL" id="CAJNOQ010005329">
    <property type="protein sequence ID" value="CAF1094667.1"/>
    <property type="molecule type" value="Genomic_DNA"/>
</dbReference>
<reference evidence="8" key="1">
    <citation type="submission" date="2021-02" db="EMBL/GenBank/DDBJ databases">
        <authorList>
            <person name="Nowell W R."/>
        </authorList>
    </citation>
    <scope>NUCLEOTIDE SEQUENCE</scope>
</reference>
<dbReference type="Pfam" id="PF00653">
    <property type="entry name" value="BIR"/>
    <property type="match status" value="3"/>
</dbReference>
<feature type="compositionally biased region" description="Basic and acidic residues" evidence="6">
    <location>
        <begin position="538"/>
        <end position="549"/>
    </location>
</feature>
<gene>
    <name evidence="8" type="ORF">GPM918_LOCUS18443</name>
    <name evidence="9" type="ORF">SRO942_LOCUS18440</name>
</gene>
<organism evidence="8 10">
    <name type="scientific">Didymodactylos carnosus</name>
    <dbReference type="NCBI Taxonomy" id="1234261"/>
    <lineage>
        <taxon>Eukaryota</taxon>
        <taxon>Metazoa</taxon>
        <taxon>Spiralia</taxon>
        <taxon>Gnathifera</taxon>
        <taxon>Rotifera</taxon>
        <taxon>Eurotatoria</taxon>
        <taxon>Bdelloidea</taxon>
        <taxon>Philodinida</taxon>
        <taxon>Philodinidae</taxon>
        <taxon>Didymodactylos</taxon>
    </lineage>
</organism>
<evidence type="ECO:0000256" key="5">
    <source>
        <dbReference type="PROSITE-ProRule" id="PRU00175"/>
    </source>
</evidence>
<sequence>MTKTQHRNLKTALTFEPIENHKTEVCCKSFESSLPQKPQTSPRTTAEKQFLESKEKFNRELGPIIKEIQQTFTNSRAQTDAQIKAAGFSYTANNNDSVQCSRCKIEIFRLTKEMKLFEEHEIRSPECPYVKEMRNNNELNEITKSKPQKLQKTEAMTCVGDAATKKSLNKQKQHGAQKQTQQNVTSHLSEIQIIRDVRKHTYSHWPHKNPSKAQMTDAGFFSCNIGDRVICIYCNIICQQWIPYKDDPVEIHKLLSPNCPYVRSILIKNASMNNICILNEVDHKSSQQVSASGNNNNSTNVANIRSNEIVLTAACNQQYIELPKRTTSFATWPTEPLPLVDDLVKSGFFYTGTKTIVTCFYCNGSLQNWGPNDNPLIEHSRWFPHCAYARQLCGDDLYRKIQESKRAAQERTRSNEQQQKNSFSILNINETSNNNSGIAPNSRQLQIPDEATLSRLVAARLDWPISQSLLNKNFKLSIIKRCFEDQLRLKHNDFISDSDLLLACIILQKQIEYIDGKKENIVIPSVFMKKLAEQAEKERADKEKLERNTCHSNQAQTTSLRTTLSSSSSSTGEDADMASLTNESVTSNSSSCSIESNINVKSIDEKPKPKLDLKVEVSNPCVLCLTDERRLACIPCGHLATCVPCGHSLRTCPICRKQIEAFVRVYI</sequence>
<keyword evidence="4" id="KW-0862">Zinc</keyword>
<name>A0A814NPB0_9BILA</name>
<dbReference type="PANTHER" id="PTHR10044:SF139">
    <property type="entry name" value="DEATH-ASSOCIATED INHIBITOR OF APOPTOSIS 2"/>
    <property type="match status" value="1"/>
</dbReference>
<dbReference type="GO" id="GO:0005737">
    <property type="term" value="C:cytoplasm"/>
    <property type="evidence" value="ECO:0007669"/>
    <property type="project" value="TreeGrafter"/>
</dbReference>
<evidence type="ECO:0000259" key="7">
    <source>
        <dbReference type="PROSITE" id="PS50089"/>
    </source>
</evidence>
<dbReference type="Proteomes" id="UP000681722">
    <property type="component" value="Unassembled WGS sequence"/>
</dbReference>
<evidence type="ECO:0000256" key="6">
    <source>
        <dbReference type="SAM" id="MobiDB-lite"/>
    </source>
</evidence>
<dbReference type="PROSITE" id="PS50143">
    <property type="entry name" value="BIR_REPEAT_2"/>
    <property type="match status" value="3"/>
</dbReference>
<dbReference type="SUPFAM" id="SSF57924">
    <property type="entry name" value="Inhibitor of apoptosis (IAP) repeat"/>
    <property type="match status" value="3"/>
</dbReference>
<dbReference type="SMART" id="SM00238">
    <property type="entry name" value="BIR"/>
    <property type="match status" value="3"/>
</dbReference>
<evidence type="ECO:0000256" key="4">
    <source>
        <dbReference type="ARBA" id="ARBA00022833"/>
    </source>
</evidence>
<proteinExistence type="inferred from homology"/>
<evidence type="ECO:0000256" key="1">
    <source>
        <dbReference type="ARBA" id="ARBA00006672"/>
    </source>
</evidence>
<evidence type="ECO:0000313" key="9">
    <source>
        <dbReference type="EMBL" id="CAF3860032.1"/>
    </source>
</evidence>
<dbReference type="GO" id="GO:0005634">
    <property type="term" value="C:nucleus"/>
    <property type="evidence" value="ECO:0007669"/>
    <property type="project" value="TreeGrafter"/>
</dbReference>
<accession>A0A814NPB0</accession>
<comment type="caution">
    <text evidence="8">The sequence shown here is derived from an EMBL/GenBank/DDBJ whole genome shotgun (WGS) entry which is preliminary data.</text>
</comment>
<feature type="compositionally biased region" description="Low complexity" evidence="6">
    <location>
        <begin position="557"/>
        <end position="571"/>
    </location>
</feature>
<dbReference type="InterPro" id="IPR050784">
    <property type="entry name" value="IAP"/>
</dbReference>
<dbReference type="EMBL" id="CAJOBC010005329">
    <property type="protein sequence ID" value="CAF3860032.1"/>
    <property type="molecule type" value="Genomic_DNA"/>
</dbReference>
<evidence type="ECO:0000256" key="3">
    <source>
        <dbReference type="ARBA" id="ARBA00022771"/>
    </source>
</evidence>
<dbReference type="Gene3D" id="1.10.1170.10">
    <property type="entry name" value="Inhibitor Of Apoptosis Protein (2mihbC-IAP-1), Chain A"/>
    <property type="match status" value="3"/>
</dbReference>
<evidence type="ECO:0000256" key="2">
    <source>
        <dbReference type="ARBA" id="ARBA00022723"/>
    </source>
</evidence>
<dbReference type="FunFam" id="1.10.1170.10:FF:000002">
    <property type="entry name" value="Baculoviral IAP repeat containing 7"/>
    <property type="match status" value="1"/>
</dbReference>
<keyword evidence="10" id="KW-1185">Reference proteome</keyword>
<dbReference type="OrthoDB" id="5855668at2759"/>
<dbReference type="GO" id="GO:0008270">
    <property type="term" value="F:zinc ion binding"/>
    <property type="evidence" value="ECO:0007669"/>
    <property type="project" value="UniProtKB-KW"/>
</dbReference>
<dbReference type="PANTHER" id="PTHR10044">
    <property type="entry name" value="INHIBITOR OF APOPTOSIS"/>
    <property type="match status" value="1"/>
</dbReference>
<dbReference type="PROSITE" id="PS50089">
    <property type="entry name" value="ZF_RING_2"/>
    <property type="match status" value="1"/>
</dbReference>
<evidence type="ECO:0000313" key="10">
    <source>
        <dbReference type="Proteomes" id="UP000663829"/>
    </source>
</evidence>
<dbReference type="InterPro" id="IPR001841">
    <property type="entry name" value="Znf_RING"/>
</dbReference>
<feature type="region of interest" description="Disordered" evidence="6">
    <location>
        <begin position="538"/>
        <end position="590"/>
    </location>
</feature>
<dbReference type="AlphaFoldDB" id="A0A814NPB0"/>
<dbReference type="GO" id="GO:0051726">
    <property type="term" value="P:regulation of cell cycle"/>
    <property type="evidence" value="ECO:0007669"/>
    <property type="project" value="TreeGrafter"/>
</dbReference>
<dbReference type="InterPro" id="IPR001370">
    <property type="entry name" value="BIR_rpt"/>
</dbReference>
<dbReference type="Proteomes" id="UP000663829">
    <property type="component" value="Unassembled WGS sequence"/>
</dbReference>
<keyword evidence="3 5" id="KW-0863">Zinc-finger</keyword>
<feature type="domain" description="RING-type" evidence="7">
    <location>
        <begin position="621"/>
        <end position="656"/>
    </location>
</feature>
<dbReference type="CDD" id="cd00022">
    <property type="entry name" value="BIR"/>
    <property type="match status" value="2"/>
</dbReference>
<comment type="similarity">
    <text evidence="1">Belongs to the IAP family.</text>
</comment>
<evidence type="ECO:0000313" key="8">
    <source>
        <dbReference type="EMBL" id="CAF1094667.1"/>
    </source>
</evidence>
<protein>
    <recommendedName>
        <fullName evidence="7">RING-type domain-containing protein</fullName>
    </recommendedName>
</protein>
<dbReference type="Gene3D" id="3.30.40.10">
    <property type="entry name" value="Zinc/RING finger domain, C3HC4 (zinc finger)"/>
    <property type="match status" value="1"/>
</dbReference>
<dbReference type="Pfam" id="PF13920">
    <property type="entry name" value="zf-C3HC4_3"/>
    <property type="match status" value="1"/>
</dbReference>